<name>A1ZFU3_MICM2</name>
<dbReference type="EMBL" id="AAWS01000005">
    <property type="protein sequence ID" value="EAY30867.1"/>
    <property type="molecule type" value="Genomic_DNA"/>
</dbReference>
<dbReference type="AlphaFoldDB" id="A1ZFU3"/>
<evidence type="ECO:0000313" key="2">
    <source>
        <dbReference type="Proteomes" id="UP000004095"/>
    </source>
</evidence>
<sequence>MLVGIHRYHPSSEDVTTLRGCANNVNAMKDYFYRQQANATNIH</sequence>
<proteinExistence type="predicted"/>
<keyword evidence="2" id="KW-1185">Reference proteome</keyword>
<reference evidence="1 2" key="1">
    <citation type="submission" date="2007-01" db="EMBL/GenBank/DDBJ databases">
        <authorList>
            <person name="Haygood M."/>
            <person name="Podell S."/>
            <person name="Anderson C."/>
            <person name="Hopkinson B."/>
            <person name="Roe K."/>
            <person name="Barbeau K."/>
            <person name="Gaasterland T."/>
            <person name="Ferriera S."/>
            <person name="Johnson J."/>
            <person name="Kravitz S."/>
            <person name="Beeson K."/>
            <person name="Sutton G."/>
            <person name="Rogers Y.-H."/>
            <person name="Friedman R."/>
            <person name="Frazier M."/>
            <person name="Venter J.C."/>
        </authorList>
    </citation>
    <scope>NUCLEOTIDE SEQUENCE [LARGE SCALE GENOMIC DNA]</scope>
    <source>
        <strain evidence="1 2">ATCC 23134</strain>
    </source>
</reference>
<protein>
    <submittedName>
        <fullName evidence="1">Uncharacterized protein</fullName>
    </submittedName>
</protein>
<dbReference type="Proteomes" id="UP000004095">
    <property type="component" value="Unassembled WGS sequence"/>
</dbReference>
<accession>A1ZFU3</accession>
<organism evidence="1 2">
    <name type="scientific">Microscilla marina ATCC 23134</name>
    <dbReference type="NCBI Taxonomy" id="313606"/>
    <lineage>
        <taxon>Bacteria</taxon>
        <taxon>Pseudomonadati</taxon>
        <taxon>Bacteroidota</taxon>
        <taxon>Cytophagia</taxon>
        <taxon>Cytophagales</taxon>
        <taxon>Microscillaceae</taxon>
        <taxon>Microscilla</taxon>
    </lineage>
</organism>
<comment type="caution">
    <text evidence="1">The sequence shown here is derived from an EMBL/GenBank/DDBJ whole genome shotgun (WGS) entry which is preliminary data.</text>
</comment>
<evidence type="ECO:0000313" key="1">
    <source>
        <dbReference type="EMBL" id="EAY30867.1"/>
    </source>
</evidence>
<gene>
    <name evidence="1" type="ORF">M23134_01191</name>
</gene>